<dbReference type="InterPro" id="IPR001202">
    <property type="entry name" value="WW_dom"/>
</dbReference>
<feature type="region of interest" description="Disordered" evidence="4">
    <location>
        <begin position="165"/>
        <end position="187"/>
    </location>
</feature>
<evidence type="ECO:0000256" key="3">
    <source>
        <dbReference type="ARBA" id="ARBA00022553"/>
    </source>
</evidence>
<dbReference type="SUPFAM" id="SSF51045">
    <property type="entry name" value="WW domain"/>
    <property type="match status" value="1"/>
</dbReference>
<keyword evidence="7" id="KW-1185">Reference proteome</keyword>
<dbReference type="InterPro" id="IPR051105">
    <property type="entry name" value="WWC/KIBRA_Hippo_Reg"/>
</dbReference>
<protein>
    <recommendedName>
        <fullName evidence="5">WW domain-containing protein</fullName>
    </recommendedName>
</protein>
<accession>A0AAP0I4M5</accession>
<keyword evidence="2" id="KW-0963">Cytoplasm</keyword>
<dbReference type="EMBL" id="JBBNAF010000010">
    <property type="protein sequence ID" value="KAK9108572.1"/>
    <property type="molecule type" value="Genomic_DNA"/>
</dbReference>
<dbReference type="PANTHER" id="PTHR14791">
    <property type="entry name" value="BOMB/KIRA PROTEINS"/>
    <property type="match status" value="1"/>
</dbReference>
<keyword evidence="3" id="KW-0597">Phosphoprotein</keyword>
<evidence type="ECO:0000256" key="2">
    <source>
        <dbReference type="ARBA" id="ARBA00022490"/>
    </source>
</evidence>
<dbReference type="PROSITE" id="PS50020">
    <property type="entry name" value="WW_DOMAIN_2"/>
    <property type="match status" value="1"/>
</dbReference>
<evidence type="ECO:0000259" key="5">
    <source>
        <dbReference type="PROSITE" id="PS50020"/>
    </source>
</evidence>
<name>A0AAP0I4M5_9MAGN</name>
<evidence type="ECO:0000256" key="1">
    <source>
        <dbReference type="ARBA" id="ARBA00004496"/>
    </source>
</evidence>
<dbReference type="Gene3D" id="2.20.70.10">
    <property type="match status" value="1"/>
</dbReference>
<feature type="compositionally biased region" description="Low complexity" evidence="4">
    <location>
        <begin position="61"/>
        <end position="75"/>
    </location>
</feature>
<feature type="domain" description="WW" evidence="5">
    <location>
        <begin position="108"/>
        <end position="142"/>
    </location>
</feature>
<comment type="caution">
    <text evidence="6">The sequence shown here is derived from an EMBL/GenBank/DDBJ whole genome shotgun (WGS) entry which is preliminary data.</text>
</comment>
<feature type="region of interest" description="Disordered" evidence="4">
    <location>
        <begin position="60"/>
        <end position="94"/>
    </location>
</feature>
<evidence type="ECO:0000313" key="6">
    <source>
        <dbReference type="EMBL" id="KAK9108572.1"/>
    </source>
</evidence>
<evidence type="ECO:0000256" key="4">
    <source>
        <dbReference type="SAM" id="MobiDB-lite"/>
    </source>
</evidence>
<feature type="compositionally biased region" description="Low complexity" evidence="4">
    <location>
        <begin position="165"/>
        <end position="182"/>
    </location>
</feature>
<dbReference type="PANTHER" id="PTHR14791:SF29">
    <property type="entry name" value="PROTEIN KIBRA"/>
    <property type="match status" value="1"/>
</dbReference>
<dbReference type="InterPro" id="IPR036020">
    <property type="entry name" value="WW_dom_sf"/>
</dbReference>
<dbReference type="Proteomes" id="UP001420932">
    <property type="component" value="Unassembled WGS sequence"/>
</dbReference>
<reference evidence="6 7" key="1">
    <citation type="submission" date="2024-01" db="EMBL/GenBank/DDBJ databases">
        <title>Genome assemblies of Stephania.</title>
        <authorList>
            <person name="Yang L."/>
        </authorList>
    </citation>
    <scope>NUCLEOTIDE SEQUENCE [LARGE SCALE GENOMIC DNA]</scope>
    <source>
        <strain evidence="6">YNDBR</strain>
        <tissue evidence="6">Leaf</tissue>
    </source>
</reference>
<dbReference type="GO" id="GO:0005737">
    <property type="term" value="C:cytoplasm"/>
    <property type="evidence" value="ECO:0007669"/>
    <property type="project" value="UniProtKB-SubCell"/>
</dbReference>
<proteinExistence type="predicted"/>
<sequence>MVPVHILCHITFLEFHDQSHIHILLLPLLVSSQSSMTTTNSSSNMTTISALERSLQNCSLSRSSTSSNGSGSTRNIDGLDHHHHHQQHQSNSTAITNRDAALELNSEISLPYQWEQCLDLETGEIYYVNWETGMKEREDPRRVESFEENYYLVDGEDFINNYSYSSDDSSSVSSPSPSPSSSRDIEDSCGEAAGEHILIVAGCKSCLMYFMLPKWVLVCPKCSGFILHFDRFKSDSSSL</sequence>
<organism evidence="6 7">
    <name type="scientific">Stephania yunnanensis</name>
    <dbReference type="NCBI Taxonomy" id="152371"/>
    <lineage>
        <taxon>Eukaryota</taxon>
        <taxon>Viridiplantae</taxon>
        <taxon>Streptophyta</taxon>
        <taxon>Embryophyta</taxon>
        <taxon>Tracheophyta</taxon>
        <taxon>Spermatophyta</taxon>
        <taxon>Magnoliopsida</taxon>
        <taxon>Ranunculales</taxon>
        <taxon>Menispermaceae</taxon>
        <taxon>Menispermoideae</taxon>
        <taxon>Cissampelideae</taxon>
        <taxon>Stephania</taxon>
    </lineage>
</organism>
<dbReference type="AlphaFoldDB" id="A0AAP0I4M5"/>
<gene>
    <name evidence="6" type="ORF">Syun_024583</name>
</gene>
<evidence type="ECO:0000313" key="7">
    <source>
        <dbReference type="Proteomes" id="UP001420932"/>
    </source>
</evidence>
<comment type="subcellular location">
    <subcellularLocation>
        <location evidence="1">Cytoplasm</location>
    </subcellularLocation>
</comment>